<feature type="transmembrane region" description="Helical" evidence="12">
    <location>
        <begin position="72"/>
        <end position="94"/>
    </location>
</feature>
<evidence type="ECO:0000256" key="3">
    <source>
        <dbReference type="ARBA" id="ARBA00022448"/>
    </source>
</evidence>
<comment type="subcellular location">
    <subcellularLocation>
        <location evidence="1">Membrane</location>
        <topology evidence="1">Multi-pass membrane protein</topology>
    </subcellularLocation>
</comment>
<evidence type="ECO:0000256" key="2">
    <source>
        <dbReference type="ARBA" id="ARBA00006459"/>
    </source>
</evidence>
<evidence type="ECO:0000313" key="13">
    <source>
        <dbReference type="EMBL" id="KAG8195055.1"/>
    </source>
</evidence>
<dbReference type="GO" id="GO:0046872">
    <property type="term" value="F:metal ion binding"/>
    <property type="evidence" value="ECO:0007669"/>
    <property type="project" value="UniProtKB-KW"/>
</dbReference>
<feature type="transmembrane region" description="Helical" evidence="12">
    <location>
        <begin position="322"/>
        <end position="347"/>
    </location>
</feature>
<keyword evidence="9" id="KW-1015">Disulfide bond</keyword>
<comment type="similarity">
    <text evidence="2 10">Belongs to the sodium:neurotransmitter symporter (SNF) (TC 2.A.22) family.</text>
</comment>
<dbReference type="PANTHER" id="PTHR11616:SF325">
    <property type="entry name" value="TRANSPORTER"/>
    <property type="match status" value="1"/>
</dbReference>
<evidence type="ECO:0000256" key="12">
    <source>
        <dbReference type="SAM" id="Phobius"/>
    </source>
</evidence>
<feature type="region of interest" description="Disordered" evidence="11">
    <location>
        <begin position="1"/>
        <end position="31"/>
    </location>
</feature>
<feature type="binding site" evidence="8">
    <location>
        <position position="397"/>
    </location>
    <ligand>
        <name>Na(+)</name>
        <dbReference type="ChEBI" id="CHEBI:29101"/>
        <label>1</label>
    </ligand>
</feature>
<feature type="region of interest" description="Disordered" evidence="11">
    <location>
        <begin position="590"/>
        <end position="612"/>
    </location>
</feature>
<dbReference type="Pfam" id="PF00209">
    <property type="entry name" value="SNF"/>
    <property type="match status" value="1"/>
</dbReference>
<dbReference type="PROSITE" id="PS00754">
    <property type="entry name" value="NA_NEUROTRAN_SYMP_2"/>
    <property type="match status" value="1"/>
</dbReference>
<proteinExistence type="inferred from homology"/>
<evidence type="ECO:0000256" key="8">
    <source>
        <dbReference type="PIRSR" id="PIRSR600175-1"/>
    </source>
</evidence>
<keyword evidence="5 10" id="KW-0769">Symport</keyword>
<dbReference type="PROSITE" id="PS50267">
    <property type="entry name" value="NA_NEUROTRAN_SYMP_3"/>
    <property type="match status" value="1"/>
</dbReference>
<evidence type="ECO:0000256" key="11">
    <source>
        <dbReference type="SAM" id="MobiDB-lite"/>
    </source>
</evidence>
<feature type="transmembrane region" description="Helical" evidence="12">
    <location>
        <begin position="540"/>
        <end position="562"/>
    </location>
</feature>
<dbReference type="PROSITE" id="PS00610">
    <property type="entry name" value="NA_NEUROTRAN_SYMP_1"/>
    <property type="match status" value="1"/>
</dbReference>
<evidence type="ECO:0000256" key="7">
    <source>
        <dbReference type="ARBA" id="ARBA00023136"/>
    </source>
</evidence>
<feature type="transmembrane region" description="Helical" evidence="12">
    <location>
        <begin position="425"/>
        <end position="450"/>
    </location>
</feature>
<feature type="transmembrane region" description="Helical" evidence="12">
    <location>
        <begin position="115"/>
        <end position="142"/>
    </location>
</feature>
<keyword evidence="14" id="KW-1185">Reference proteome</keyword>
<dbReference type="AlphaFoldDB" id="A0AAV6VEK1"/>
<feature type="binding site" evidence="8">
    <location>
        <position position="56"/>
    </location>
    <ligand>
        <name>Na(+)</name>
        <dbReference type="ChEBI" id="CHEBI:29101"/>
        <label>1</label>
    </ligand>
</feature>
<dbReference type="PRINTS" id="PR00176">
    <property type="entry name" value="NANEUSMPORT"/>
</dbReference>
<dbReference type="SUPFAM" id="SSF161070">
    <property type="entry name" value="SNF-like"/>
    <property type="match status" value="1"/>
</dbReference>
<keyword evidence="6 12" id="KW-1133">Transmembrane helix</keyword>
<evidence type="ECO:0000313" key="14">
    <source>
        <dbReference type="Proteomes" id="UP000827092"/>
    </source>
</evidence>
<gene>
    <name evidence="13" type="ORF">JTE90_029635</name>
</gene>
<evidence type="ECO:0000256" key="5">
    <source>
        <dbReference type="ARBA" id="ARBA00022847"/>
    </source>
</evidence>
<feature type="disulfide bond" evidence="9">
    <location>
        <begin position="154"/>
        <end position="163"/>
    </location>
</feature>
<evidence type="ECO:0000256" key="1">
    <source>
        <dbReference type="ARBA" id="ARBA00004141"/>
    </source>
</evidence>
<keyword evidence="4 10" id="KW-0812">Transmembrane</keyword>
<evidence type="ECO:0000256" key="6">
    <source>
        <dbReference type="ARBA" id="ARBA00022989"/>
    </source>
</evidence>
<evidence type="ECO:0000256" key="10">
    <source>
        <dbReference type="RuleBase" id="RU003732"/>
    </source>
</evidence>
<dbReference type="InterPro" id="IPR037272">
    <property type="entry name" value="SNS_sf"/>
</dbReference>
<reference evidence="13 14" key="1">
    <citation type="journal article" date="2022" name="Nat. Ecol. Evol.">
        <title>A masculinizing supergene underlies an exaggerated male reproductive morph in a spider.</title>
        <authorList>
            <person name="Hendrickx F."/>
            <person name="De Corte Z."/>
            <person name="Sonet G."/>
            <person name="Van Belleghem S.M."/>
            <person name="Kostlbacher S."/>
            <person name="Vangestel C."/>
        </authorList>
    </citation>
    <scope>NUCLEOTIDE SEQUENCE [LARGE SCALE GENOMIC DNA]</scope>
    <source>
        <strain evidence="13">W744_W776</strain>
    </source>
</reference>
<feature type="transmembrane region" description="Helical" evidence="12">
    <location>
        <begin position="498"/>
        <end position="520"/>
    </location>
</feature>
<dbReference type="InterPro" id="IPR000175">
    <property type="entry name" value="Na/ntran_symport"/>
</dbReference>
<accession>A0AAV6VEK1</accession>
<dbReference type="GO" id="GO:0005332">
    <property type="term" value="F:gamma-aminobutyric acid:sodium:chloride symporter activity"/>
    <property type="evidence" value="ECO:0007669"/>
    <property type="project" value="TreeGrafter"/>
</dbReference>
<dbReference type="CDD" id="cd11496">
    <property type="entry name" value="SLC6sbd-TauT-like"/>
    <property type="match status" value="1"/>
</dbReference>
<feature type="transmembrane region" description="Helical" evidence="12">
    <location>
        <begin position="41"/>
        <end position="60"/>
    </location>
</feature>
<feature type="binding site" evidence="8">
    <location>
        <position position="296"/>
    </location>
    <ligand>
        <name>Na(+)</name>
        <dbReference type="ChEBI" id="CHEBI:29101"/>
        <label>1</label>
    </ligand>
</feature>
<feature type="transmembrane region" description="Helical" evidence="12">
    <location>
        <begin position="456"/>
        <end position="478"/>
    </location>
</feature>
<organism evidence="13 14">
    <name type="scientific">Oedothorax gibbosus</name>
    <dbReference type="NCBI Taxonomy" id="931172"/>
    <lineage>
        <taxon>Eukaryota</taxon>
        <taxon>Metazoa</taxon>
        <taxon>Ecdysozoa</taxon>
        <taxon>Arthropoda</taxon>
        <taxon>Chelicerata</taxon>
        <taxon>Arachnida</taxon>
        <taxon>Araneae</taxon>
        <taxon>Araneomorphae</taxon>
        <taxon>Entelegynae</taxon>
        <taxon>Araneoidea</taxon>
        <taxon>Linyphiidae</taxon>
        <taxon>Erigoninae</taxon>
        <taxon>Oedothorax</taxon>
    </lineage>
</organism>
<dbReference type="PANTHER" id="PTHR11616">
    <property type="entry name" value="SODIUM/CHLORIDE DEPENDENT TRANSPORTER"/>
    <property type="match status" value="1"/>
</dbReference>
<evidence type="ECO:0000256" key="4">
    <source>
        <dbReference type="ARBA" id="ARBA00022692"/>
    </source>
</evidence>
<dbReference type="EMBL" id="JAFNEN010000094">
    <property type="protein sequence ID" value="KAG8195055.1"/>
    <property type="molecule type" value="Genomic_DNA"/>
</dbReference>
<name>A0AAV6VEK1_9ARAC</name>
<protein>
    <recommendedName>
        <fullName evidence="10">Transporter</fullName>
    </recommendedName>
</protein>
<feature type="binding site" evidence="8">
    <location>
        <position position="396"/>
    </location>
    <ligand>
        <name>Na(+)</name>
        <dbReference type="ChEBI" id="CHEBI:29101"/>
        <label>1</label>
    </ligand>
</feature>
<keyword evidence="8" id="KW-0915">Sodium</keyword>
<sequence>MTSADLSGKGPVGRVATCSPPGSPTKDPPKYREREKWTNKIEFVLSCMGFCIGLGNVWRFPYLCYKNGGGAFLIPYLICLVAGAAPVFILEIALGQFTSQGGITVWDICPIFRGIGYGTTVICFCLNVYYIVILSWGLLYLYHSFSAVLPWSTCDNEWNTPACLTVKELNGTLSNLTSLDEITGPKVDAASEFWERKVLQISDGIHNPGAIRWELALTLAIAWVICYFCIWKGVKWTGKVVYFTATFPYVMLTILLIRGVTLPGAMKGIIFYLKPDFTKLLDGQVWIDAGTQIFFSYAISLGCMTALGSYNSFHNNFYSQCIFISILNSGTSLYAGFAIFSVLGFMATELGVDVSMVAETGPGLAFIAYPKAVTQMPAAPIWAVLFFFMILMLGLDSQFVAIEGFVTAIVDMFPGYLRTGYRREVFIAITCFVSFLIGLSMVTNGGLYVFLLFDYYSASGMTLLWFCICECGAVAWVYGVRRFYDNIEEMLGFRINPWLMICWSFLSPLVTGGIFIFSLVTYKPVFFSKDYDYPGWAIGIGWFMALVSMLCPPVYFVYQLLVTPGTMRQRWKILTTPRLPMALPVNATDPDEPLRQCNGARATPKTVEQSKL</sequence>
<keyword evidence="8" id="KW-0479">Metal-binding</keyword>
<dbReference type="GO" id="GO:0005886">
    <property type="term" value="C:plasma membrane"/>
    <property type="evidence" value="ECO:0007669"/>
    <property type="project" value="TreeGrafter"/>
</dbReference>
<feature type="binding site" evidence="8">
    <location>
        <position position="328"/>
    </location>
    <ligand>
        <name>Na(+)</name>
        <dbReference type="ChEBI" id="CHEBI:29101"/>
        <label>1</label>
    </ligand>
</feature>
<comment type="caution">
    <text evidence="13">The sequence shown here is derived from an EMBL/GenBank/DDBJ whole genome shotgun (WGS) entry which is preliminary data.</text>
</comment>
<keyword evidence="3 10" id="KW-0813">Transport</keyword>
<dbReference type="Proteomes" id="UP000827092">
    <property type="component" value="Unassembled WGS sequence"/>
</dbReference>
<feature type="transmembrane region" description="Helical" evidence="12">
    <location>
        <begin position="293"/>
        <end position="310"/>
    </location>
</feature>
<feature type="transmembrane region" description="Helical" evidence="12">
    <location>
        <begin position="381"/>
        <end position="413"/>
    </location>
</feature>
<evidence type="ECO:0000256" key="9">
    <source>
        <dbReference type="PIRSR" id="PIRSR600175-2"/>
    </source>
</evidence>
<keyword evidence="7 12" id="KW-0472">Membrane</keyword>
<feature type="transmembrane region" description="Helical" evidence="12">
    <location>
        <begin position="246"/>
        <end position="273"/>
    </location>
</feature>
<feature type="binding site" evidence="8">
    <location>
        <position position="49"/>
    </location>
    <ligand>
        <name>Na(+)</name>
        <dbReference type="ChEBI" id="CHEBI:29101"/>
        <label>2</label>
    </ligand>
</feature>
<feature type="binding site" evidence="8">
    <location>
        <position position="393"/>
    </location>
    <ligand>
        <name>Na(+)</name>
        <dbReference type="ChEBI" id="CHEBI:29101"/>
        <label>1</label>
    </ligand>
</feature>
<feature type="transmembrane region" description="Helical" evidence="12">
    <location>
        <begin position="215"/>
        <end position="234"/>
    </location>
</feature>